<dbReference type="EMBL" id="OU963864">
    <property type="protein sequence ID" value="CAH0386112.1"/>
    <property type="molecule type" value="Genomic_DNA"/>
</dbReference>
<dbReference type="Proteomes" id="UP001152759">
    <property type="component" value="Chromosome 3"/>
</dbReference>
<evidence type="ECO:0000256" key="3">
    <source>
        <dbReference type="ARBA" id="ARBA00022729"/>
    </source>
</evidence>
<dbReference type="Gene3D" id="3.30.30.30">
    <property type="match status" value="1"/>
</dbReference>
<dbReference type="GO" id="GO:0140662">
    <property type="term" value="F:ATP-dependent protein folding chaperone"/>
    <property type="evidence" value="ECO:0007669"/>
    <property type="project" value="InterPro"/>
</dbReference>
<evidence type="ECO:0000256" key="9">
    <source>
        <dbReference type="SAM" id="MobiDB-lite"/>
    </source>
</evidence>
<keyword evidence="6" id="KW-0067">ATP-binding</keyword>
<evidence type="ECO:0000256" key="7">
    <source>
        <dbReference type="ARBA" id="ARBA00023186"/>
    </source>
</evidence>
<organism evidence="10 11">
    <name type="scientific">Bemisia tabaci</name>
    <name type="common">Sweetpotato whitefly</name>
    <name type="synonym">Aleurodes tabaci</name>
    <dbReference type="NCBI Taxonomy" id="7038"/>
    <lineage>
        <taxon>Eukaryota</taxon>
        <taxon>Metazoa</taxon>
        <taxon>Ecdysozoa</taxon>
        <taxon>Arthropoda</taxon>
        <taxon>Hexapoda</taxon>
        <taxon>Insecta</taxon>
        <taxon>Pterygota</taxon>
        <taxon>Neoptera</taxon>
        <taxon>Paraneoptera</taxon>
        <taxon>Hemiptera</taxon>
        <taxon>Sternorrhyncha</taxon>
        <taxon>Aleyrodoidea</taxon>
        <taxon>Aleyrodidae</taxon>
        <taxon>Aleyrodinae</taxon>
        <taxon>Bemisia</taxon>
    </lineage>
</organism>
<evidence type="ECO:0000256" key="6">
    <source>
        <dbReference type="ARBA" id="ARBA00022840"/>
    </source>
</evidence>
<evidence type="ECO:0000256" key="1">
    <source>
        <dbReference type="ARBA" id="ARBA00004319"/>
    </source>
</evidence>
<proteinExistence type="inferred from homology"/>
<dbReference type="SUPFAM" id="SSF53067">
    <property type="entry name" value="Actin-like ATPase domain"/>
    <property type="match status" value="2"/>
</dbReference>
<dbReference type="CDD" id="cd10230">
    <property type="entry name" value="ASKHA_NBD_HSP70_HYOU1"/>
    <property type="match status" value="1"/>
</dbReference>
<evidence type="ECO:0000256" key="4">
    <source>
        <dbReference type="ARBA" id="ARBA00022741"/>
    </source>
</evidence>
<dbReference type="AlphaFoldDB" id="A0A9P0A9G0"/>
<feature type="region of interest" description="Disordered" evidence="9">
    <location>
        <begin position="870"/>
        <end position="967"/>
    </location>
</feature>
<dbReference type="Pfam" id="PF00012">
    <property type="entry name" value="HSP70"/>
    <property type="match status" value="1"/>
</dbReference>
<protein>
    <recommendedName>
        <fullName evidence="8">Hypoxia up-regulated protein 1</fullName>
    </recommendedName>
</protein>
<reference evidence="10" key="1">
    <citation type="submission" date="2021-12" db="EMBL/GenBank/DDBJ databases">
        <authorList>
            <person name="King R."/>
        </authorList>
    </citation>
    <scope>NUCLEOTIDE SEQUENCE</scope>
</reference>
<feature type="compositionally biased region" description="Basic and acidic residues" evidence="9">
    <location>
        <begin position="595"/>
        <end position="635"/>
    </location>
</feature>
<keyword evidence="11" id="KW-1185">Reference proteome</keyword>
<evidence type="ECO:0000256" key="5">
    <source>
        <dbReference type="ARBA" id="ARBA00022824"/>
    </source>
</evidence>
<feature type="compositionally biased region" description="Basic and acidic residues" evidence="9">
    <location>
        <begin position="894"/>
        <end position="913"/>
    </location>
</feature>
<dbReference type="GO" id="GO:0030968">
    <property type="term" value="P:endoplasmic reticulum unfolded protein response"/>
    <property type="evidence" value="ECO:0007669"/>
    <property type="project" value="TreeGrafter"/>
</dbReference>
<dbReference type="GO" id="GO:0034663">
    <property type="term" value="C:endoplasmic reticulum chaperone complex"/>
    <property type="evidence" value="ECO:0007669"/>
    <property type="project" value="TreeGrafter"/>
</dbReference>
<dbReference type="Gene3D" id="2.60.34.10">
    <property type="entry name" value="Substrate Binding Domain Of DNAk, Chain A, domain 1"/>
    <property type="match status" value="1"/>
</dbReference>
<dbReference type="PANTHER" id="PTHR45639:SF3">
    <property type="entry name" value="HYPOXIA UP-REGULATED PROTEIN 1"/>
    <property type="match status" value="1"/>
</dbReference>
<dbReference type="InterPro" id="IPR029047">
    <property type="entry name" value="HSP70_peptide-bd_sf"/>
</dbReference>
<dbReference type="GO" id="GO:0005788">
    <property type="term" value="C:endoplasmic reticulum lumen"/>
    <property type="evidence" value="ECO:0007669"/>
    <property type="project" value="UniProtKB-SubCell"/>
</dbReference>
<keyword evidence="5" id="KW-0256">Endoplasmic reticulum</keyword>
<dbReference type="FunFam" id="3.30.30.30:FF:000004">
    <property type="entry name" value="hypoxia up-regulated protein 1"/>
    <property type="match status" value="1"/>
</dbReference>
<dbReference type="FunFam" id="3.90.640.10:FF:000012">
    <property type="entry name" value="Hypoxia up-regulated protein 1"/>
    <property type="match status" value="1"/>
</dbReference>
<keyword evidence="3" id="KW-0732">Signal</keyword>
<comment type="subcellular location">
    <subcellularLocation>
        <location evidence="1">Endoplasmic reticulum lumen</location>
    </subcellularLocation>
</comment>
<dbReference type="InterPro" id="IPR013126">
    <property type="entry name" value="Hsp_70_fam"/>
</dbReference>
<gene>
    <name evidence="10" type="ORF">BEMITA_LOCUS5271</name>
</gene>
<dbReference type="KEGG" id="btab:109030974"/>
<accession>A0A9P0A9G0</accession>
<dbReference type="Gene3D" id="1.20.1270.10">
    <property type="match status" value="1"/>
</dbReference>
<evidence type="ECO:0000256" key="2">
    <source>
        <dbReference type="ARBA" id="ARBA00007381"/>
    </source>
</evidence>
<evidence type="ECO:0000313" key="10">
    <source>
        <dbReference type="EMBL" id="CAH0386112.1"/>
    </source>
</evidence>
<keyword evidence="4" id="KW-0547">Nucleotide-binding</keyword>
<dbReference type="InterPro" id="IPR043129">
    <property type="entry name" value="ATPase_NBD"/>
</dbReference>
<dbReference type="Gene3D" id="3.30.420.40">
    <property type="match status" value="2"/>
</dbReference>
<dbReference type="PANTHER" id="PTHR45639">
    <property type="entry name" value="HSC70CB, ISOFORM G-RELATED"/>
    <property type="match status" value="1"/>
</dbReference>
<dbReference type="PRINTS" id="PR00301">
    <property type="entry name" value="HEATSHOCK70"/>
</dbReference>
<comment type="similarity">
    <text evidence="2">Belongs to the heat shock protein 70 family.</text>
</comment>
<feature type="compositionally biased region" description="Basic and acidic residues" evidence="9">
    <location>
        <begin position="576"/>
        <end position="587"/>
    </location>
</feature>
<feature type="compositionally biased region" description="Low complexity" evidence="9">
    <location>
        <begin position="944"/>
        <end position="958"/>
    </location>
</feature>
<name>A0A9P0A9G0_BEMTA</name>
<feature type="region of interest" description="Disordered" evidence="9">
    <location>
        <begin position="570"/>
        <end position="640"/>
    </location>
</feature>
<sequence length="967" mass="107619">MDWRKYLLAILLSVAFVAVHVSGLAVMSIDLGSEWMKVAIVSPGVPMEVALNKESKRKTPAAISFRNEERTFGDDALNVAVRFPDLSYHYLLDLLGKSIDNPVVQLYKKRFPFYNLEADPNRSTVLFKHPSGKSYSPEELVGQLLYKAQEYAQNSANQVVTEVVLTVPGFFNDFERRSLITAAELAGLKVLQLINDYSAVALNYGIFRRKEFADSAQYVMFFDMGASSTTATIVQYQTVKVKDRGIVETLPQASVIGVGFDRTLGGLEMTLRLRDYLAQKFNEMKKTDIDVTQNPRAMAKLFKEAGRVKTVLSANADHFAQIEGLLEGIDFRLKVTREEFEKLCADLFDRVKAPVEKALKMSGLTTDILNAVVLVGAGTRVPAVQDRLSAAVKRDLARNLNTDEAAVMGAVYRAADLSTGFKVQKFLVKDAVIYPIQVHFDRDGDASSKQVRRTLFGAMNPYPQKKVLTLYKHTEDFSFHVNYADLDHLDPFAVEALGSLNLTKVNLKGVPEALAKFSTEGHELKGIKAHFHMDDSGILSLPNVELVAEKTISAEEESPLSKLGSTISKLFSGSENSKDNPDVRPVTEEAEENEKENKTEQAKEKPESKEPPPADGAKKNDTEKEKKDAKDETPKKPKIVTLKEPIKAEIEDLGIPVLSGDAYKATSELIEAYNKAELEKAHQEKALNLLESAVISYKQKLQDDEFVSFANTDEVDKIKARSNELSEWLDEEGYSADTKTLTKKLDEFDTLVKPVLEKKKNHETTPEALEKLENAINKTNTFTTAIRNMTATAEGDLPPFYSETEMDGIDKLITDIQKWRDDTVEQQSKLARSDPPVLVTRTIFEKIQLIETETRILINKVKLWDQAMKAKSAQDATKNDTKKDKAGKKRSKSKQTEGEQAKSEKGTADKEAGESVPETEPQVETPAESEPEQPPQEQPEKVAEPSTPEAESSPSTPDSDPPKHAEL</sequence>
<dbReference type="Gene3D" id="3.90.640.10">
    <property type="entry name" value="Actin, Chain A, domain 4"/>
    <property type="match status" value="1"/>
</dbReference>
<dbReference type="GO" id="GO:0005524">
    <property type="term" value="F:ATP binding"/>
    <property type="evidence" value="ECO:0007669"/>
    <property type="project" value="UniProtKB-KW"/>
</dbReference>
<evidence type="ECO:0000313" key="11">
    <source>
        <dbReference type="Proteomes" id="UP001152759"/>
    </source>
</evidence>
<evidence type="ECO:0000256" key="8">
    <source>
        <dbReference type="ARBA" id="ARBA00040503"/>
    </source>
</evidence>
<dbReference type="SUPFAM" id="SSF100934">
    <property type="entry name" value="Heat shock protein 70kD (HSP70), C-terminal subdomain"/>
    <property type="match status" value="1"/>
</dbReference>
<dbReference type="InterPro" id="IPR029048">
    <property type="entry name" value="HSP70_C_sf"/>
</dbReference>
<keyword evidence="7" id="KW-0143">Chaperone</keyword>